<accession>A0A2D2DL81</accession>
<dbReference type="KEGG" id="mass:CR152_15265"/>
<dbReference type="InterPro" id="IPR044862">
    <property type="entry name" value="Pro_4_hyd_alph_FE2OG_OXY"/>
</dbReference>
<feature type="domain" description="Prolyl 4-hydroxylase alpha subunit Fe(2+) 2OG dioxygenase" evidence="1">
    <location>
        <begin position="107"/>
        <end position="192"/>
    </location>
</feature>
<dbReference type="InterPro" id="IPR049202">
    <property type="entry name" value="DUF6817"/>
</dbReference>
<gene>
    <name evidence="3" type="ORF">CR152_15265</name>
</gene>
<dbReference type="EMBL" id="CP024608">
    <property type="protein sequence ID" value="ATQ75734.1"/>
    <property type="molecule type" value="Genomic_DNA"/>
</dbReference>
<name>A0A2D2DL81_9BURK</name>
<keyword evidence="4" id="KW-1185">Reference proteome</keyword>
<feature type="domain" description="DUF6817" evidence="2">
    <location>
        <begin position="410"/>
        <end position="482"/>
    </location>
</feature>
<dbReference type="AlphaFoldDB" id="A0A2D2DL81"/>
<proteinExistence type="predicted"/>
<evidence type="ECO:0000259" key="1">
    <source>
        <dbReference type="Pfam" id="PF13640"/>
    </source>
</evidence>
<evidence type="ECO:0000313" key="4">
    <source>
        <dbReference type="Proteomes" id="UP000229897"/>
    </source>
</evidence>
<evidence type="ECO:0000259" key="2">
    <source>
        <dbReference type="Pfam" id="PF20680"/>
    </source>
</evidence>
<dbReference type="PANTHER" id="PTHR37391:SF2">
    <property type="entry name" value="E3 UBIQUITIN-PROTEIN LIGASE"/>
    <property type="match status" value="1"/>
</dbReference>
<organism evidence="3 4">
    <name type="scientific">Massilia violaceinigra</name>
    <dbReference type="NCBI Taxonomy" id="2045208"/>
    <lineage>
        <taxon>Bacteria</taxon>
        <taxon>Pseudomonadati</taxon>
        <taxon>Pseudomonadota</taxon>
        <taxon>Betaproteobacteria</taxon>
        <taxon>Burkholderiales</taxon>
        <taxon>Oxalobacteraceae</taxon>
        <taxon>Telluria group</taxon>
        <taxon>Massilia</taxon>
    </lineage>
</organism>
<dbReference type="PANTHER" id="PTHR37391">
    <property type="entry name" value="E3 UBIQUITIN-PROTEIN LIGASE"/>
    <property type="match status" value="1"/>
</dbReference>
<dbReference type="Gene3D" id="2.60.120.620">
    <property type="entry name" value="q2cbj1_9rhob like domain"/>
    <property type="match status" value="1"/>
</dbReference>
<feature type="domain" description="DUF6817" evidence="2">
    <location>
        <begin position="219"/>
        <end position="299"/>
    </location>
</feature>
<dbReference type="RefSeq" id="WP_099875742.1">
    <property type="nucleotide sequence ID" value="NZ_CP024608.1"/>
</dbReference>
<dbReference type="Proteomes" id="UP000229897">
    <property type="component" value="Chromosome"/>
</dbReference>
<evidence type="ECO:0000313" key="3">
    <source>
        <dbReference type="EMBL" id="ATQ75734.1"/>
    </source>
</evidence>
<sequence>MSPAQLAERLVPGETARAPFPHFFRDGTLPDRLAENLLAWMETGARWRLHTASFFEQYELDLTATSMPEECRILFAPETLAAITSRYASAFKRKMSGRASVTAHKLVSGQTIGIHTDEPLGERETHRLLVQLNRGWQPERGGELLLLAGNDIGALHSVIEPAHNRAVGFEMSERSFHAVARVNDWARYTVIFSFWADDRPSPAMTRHVAMPQREQVLAFLRQQGAATVPHSDGSFLDHLKGVERILDRWGAPLEVRLAGLLHSVYGTEGFAATATVEPAQVEALAGAAAAQLVALFCGMTPASLVDSVAAHHPALRKRDGSALDAGQDQVDALLLMYLANMAEQLPRLRHLQEVVDDDRAIYQRIRAYVPAPVRAELDALFERLGADRREAHADSAIEALRLYIGDGGGDEMLRGQTTLLGHLSGMDGWLAGQRAQAEVRVAAFAQGLYGWKADLSEQNRAIVRVVAGEAAERLAWLFAACDDAALADAEGAVGLEDDTGQGILELAGVNGRREPVTRRELACLALLARADREAI</sequence>
<dbReference type="NCBIfam" id="NF041706">
    <property type="entry name" value="2OG_matur_YhhC"/>
    <property type="match status" value="1"/>
</dbReference>
<protein>
    <submittedName>
        <fullName evidence="3">Uncharacterized protein</fullName>
    </submittedName>
</protein>
<dbReference type="Pfam" id="PF20680">
    <property type="entry name" value="DUF6817"/>
    <property type="match status" value="2"/>
</dbReference>
<reference evidence="3" key="1">
    <citation type="submission" date="2017-10" db="EMBL/GenBank/DDBJ databases">
        <title>Massilia psychrophilum sp. nov., a novel purple-pigmented bacterium isolated from Tianshan glacier, Xinjiang Municipality, China.</title>
        <authorList>
            <person name="Wang H."/>
        </authorList>
    </citation>
    <scope>NUCLEOTIDE SEQUENCE [LARGE SCALE GENOMIC DNA]</scope>
    <source>
        <strain evidence="3">B2</strain>
    </source>
</reference>
<dbReference type="OrthoDB" id="8781677at2"/>
<dbReference type="Pfam" id="PF13640">
    <property type="entry name" value="2OG-FeII_Oxy_3"/>
    <property type="match status" value="1"/>
</dbReference>